<evidence type="ECO:0000313" key="1">
    <source>
        <dbReference type="EMBL" id="GAL78400.1"/>
    </source>
</evidence>
<protein>
    <submittedName>
        <fullName evidence="1">Uncharacterized protein</fullName>
    </submittedName>
</protein>
<sequence>MASLSDLDTNGDLKFEIDFRTIYATVLNKWLDVNDEKVLNRSFNQLGFI</sequence>
<organism evidence="1 2">
    <name type="scientific">Algibacter lectus</name>
    <dbReference type="NCBI Taxonomy" id="221126"/>
    <lineage>
        <taxon>Bacteria</taxon>
        <taxon>Pseudomonadati</taxon>
        <taxon>Bacteroidota</taxon>
        <taxon>Flavobacteriia</taxon>
        <taxon>Flavobacteriales</taxon>
        <taxon>Flavobacteriaceae</taxon>
        <taxon>Algibacter</taxon>
    </lineage>
</organism>
<dbReference type="AlphaFoldDB" id="A0A090WMT8"/>
<gene>
    <name evidence="1" type="ORF">JCM19274_864</name>
</gene>
<evidence type="ECO:0000313" key="2">
    <source>
        <dbReference type="Proteomes" id="UP000029643"/>
    </source>
</evidence>
<name>A0A090WMT8_9FLAO</name>
<dbReference type="RefSeq" id="WP_227805524.1">
    <property type="nucleotide sequence ID" value="NZ_BBNU01000003.1"/>
</dbReference>
<proteinExistence type="predicted"/>
<dbReference type="EMBL" id="BBNU01000003">
    <property type="protein sequence ID" value="GAL78400.1"/>
    <property type="molecule type" value="Genomic_DNA"/>
</dbReference>
<reference evidence="1" key="1">
    <citation type="journal article" date="2014" name="Genome Announc.">
        <title>Draft Genome Sequences of Marine Flavobacterium Algibacter lectus Strains SS8 and NR4.</title>
        <authorList>
            <person name="Takatani N."/>
            <person name="Nakanishi M."/>
            <person name="Meirelles P."/>
            <person name="Mino S."/>
            <person name="Suda W."/>
            <person name="Oshima K."/>
            <person name="Hattori M."/>
            <person name="Ohkuma M."/>
            <person name="Hosokawa M."/>
            <person name="Miyashita K."/>
            <person name="Thompson F.L."/>
            <person name="Niwa A."/>
            <person name="Sawabe T."/>
            <person name="Sawabe T."/>
        </authorList>
    </citation>
    <scope>NUCLEOTIDE SEQUENCE [LARGE SCALE GENOMIC DNA]</scope>
    <source>
        <strain evidence="1">JCM 19274</strain>
    </source>
</reference>
<comment type="caution">
    <text evidence="1">The sequence shown here is derived from an EMBL/GenBank/DDBJ whole genome shotgun (WGS) entry which is preliminary data.</text>
</comment>
<dbReference type="Proteomes" id="UP000029643">
    <property type="component" value="Unassembled WGS sequence"/>
</dbReference>
<accession>A0A090WMT8</accession>